<reference evidence="3 4" key="1">
    <citation type="submission" date="2024-09" db="EMBL/GenBank/DDBJ databases">
        <authorList>
            <person name="Sun Q."/>
            <person name="Mori K."/>
        </authorList>
    </citation>
    <scope>NUCLEOTIDE SEQUENCE [LARGE SCALE GENOMIC DNA]</scope>
    <source>
        <strain evidence="3 4">CCM 7650</strain>
    </source>
</reference>
<evidence type="ECO:0000256" key="1">
    <source>
        <dbReference type="SAM" id="SignalP"/>
    </source>
</evidence>
<proteinExistence type="predicted"/>
<feature type="domain" description="DUF4412" evidence="2">
    <location>
        <begin position="90"/>
        <end position="201"/>
    </location>
</feature>
<gene>
    <name evidence="3" type="ORF">ACFFIP_15540</name>
</gene>
<dbReference type="Pfam" id="PF14371">
    <property type="entry name" value="DUF4412"/>
    <property type="match status" value="1"/>
</dbReference>
<name>A0ABV6FWI1_9BACT</name>
<evidence type="ECO:0000313" key="3">
    <source>
        <dbReference type="EMBL" id="MFC0264106.1"/>
    </source>
</evidence>
<dbReference type="InterPro" id="IPR025524">
    <property type="entry name" value="DUF4412"/>
</dbReference>
<dbReference type="Proteomes" id="UP001589797">
    <property type="component" value="Unassembled WGS sequence"/>
</dbReference>
<feature type="chain" id="PRO_5046437398" evidence="1">
    <location>
        <begin position="21"/>
        <end position="269"/>
    </location>
</feature>
<evidence type="ECO:0000313" key="4">
    <source>
        <dbReference type="Proteomes" id="UP001589797"/>
    </source>
</evidence>
<dbReference type="EMBL" id="JBHLWI010000043">
    <property type="protein sequence ID" value="MFC0264106.1"/>
    <property type="molecule type" value="Genomic_DNA"/>
</dbReference>
<dbReference type="RefSeq" id="WP_382388614.1">
    <property type="nucleotide sequence ID" value="NZ_JBHLWI010000043.1"/>
</dbReference>
<comment type="caution">
    <text evidence="3">The sequence shown here is derived from an EMBL/GenBank/DDBJ whole genome shotgun (WGS) entry which is preliminary data.</text>
</comment>
<accession>A0ABV6FWI1</accession>
<protein>
    <submittedName>
        <fullName evidence="3">DUF4412 domain-containing protein</fullName>
    </submittedName>
</protein>
<sequence>MKKILLFVCTIVMMGNQADAQFLKDLKKKVEERTKEVVEFKTADKAGQVTENAMDKILNPNFKGMGAGKIGKPVDTASLPDSYSFQYRYALKINTSEGDMTIDYYLNESASYMGIKMDAGMDFFMVMDEENKVMVNFINDQAIATSLDIGEELDEGEDNNFNYDNYTITELPNKEFLGYDCIGRKMESEDHTFIMYMAMDMPVTFNNEAFGSGPNTIPAELRSLQSEYQNGLMMYMEFIDNKNTKKKKNTSGIMECVAYEPVELQVNVR</sequence>
<feature type="signal peptide" evidence="1">
    <location>
        <begin position="1"/>
        <end position="20"/>
    </location>
</feature>
<keyword evidence="1" id="KW-0732">Signal</keyword>
<organism evidence="3 4">
    <name type="scientific">Fontibacter flavus</name>
    <dbReference type="NCBI Taxonomy" id="654838"/>
    <lineage>
        <taxon>Bacteria</taxon>
        <taxon>Pseudomonadati</taxon>
        <taxon>Bacteroidota</taxon>
        <taxon>Cytophagia</taxon>
        <taxon>Cytophagales</taxon>
        <taxon>Cyclobacteriaceae</taxon>
        <taxon>Fontibacter</taxon>
    </lineage>
</organism>
<keyword evidence="4" id="KW-1185">Reference proteome</keyword>
<evidence type="ECO:0000259" key="2">
    <source>
        <dbReference type="Pfam" id="PF14371"/>
    </source>
</evidence>